<dbReference type="EMBL" id="JABBFW010000005">
    <property type="protein sequence ID" value="NML15238.1"/>
    <property type="molecule type" value="Genomic_DNA"/>
</dbReference>
<accession>A0A848F7T4</accession>
<reference evidence="9 10" key="1">
    <citation type="submission" date="2020-04" db="EMBL/GenBank/DDBJ databases">
        <title>Azohydromonas sp. isolated from soil.</title>
        <authorList>
            <person name="Dahal R.H."/>
        </authorList>
    </citation>
    <scope>NUCLEOTIDE SEQUENCE [LARGE SCALE GENOMIC DNA]</scope>
    <source>
        <strain evidence="9 10">G-1-1-14</strain>
    </source>
</reference>
<evidence type="ECO:0000259" key="8">
    <source>
        <dbReference type="Pfam" id="PF22451"/>
    </source>
</evidence>
<evidence type="ECO:0000313" key="10">
    <source>
        <dbReference type="Proteomes" id="UP000574067"/>
    </source>
</evidence>
<evidence type="ECO:0000256" key="5">
    <source>
        <dbReference type="ARBA" id="ARBA00048470"/>
    </source>
</evidence>
<feature type="domain" description="Siroheme decarboxylase AsnC-like ligand binding" evidence="7">
    <location>
        <begin position="260"/>
        <end position="348"/>
    </location>
</feature>
<dbReference type="Gene3D" id="1.10.10.2890">
    <property type="match status" value="1"/>
</dbReference>
<gene>
    <name evidence="9" type="ORF">HHL10_09630</name>
</gene>
<comment type="caution">
    <text evidence="9">The sequence shown here is derived from an EMBL/GenBank/DDBJ whole genome shotgun (WGS) entry which is preliminary data.</text>
</comment>
<proteinExistence type="inferred from homology"/>
<dbReference type="InterPro" id="IPR053953">
    <property type="entry name" value="NirdL-like_HTH"/>
</dbReference>
<dbReference type="Pfam" id="PF22451">
    <property type="entry name" value="NirdL-like_HTH"/>
    <property type="match status" value="2"/>
</dbReference>
<comment type="pathway">
    <text evidence="2">Porphyrin-containing compound metabolism.</text>
</comment>
<dbReference type="Gene3D" id="3.30.70.3460">
    <property type="match status" value="2"/>
</dbReference>
<comment type="catalytic activity">
    <reaction evidence="5">
        <text>siroheme + 2 H(+) = 12,18-didecarboxysiroheme + 2 CO2</text>
        <dbReference type="Rhea" id="RHEA:19093"/>
        <dbReference type="ChEBI" id="CHEBI:15378"/>
        <dbReference type="ChEBI" id="CHEBI:16526"/>
        <dbReference type="ChEBI" id="CHEBI:60052"/>
        <dbReference type="ChEBI" id="CHEBI:140497"/>
        <dbReference type="EC" id="4.1.1.111"/>
    </reaction>
</comment>
<keyword evidence="10" id="KW-1185">Reference proteome</keyword>
<dbReference type="AlphaFoldDB" id="A0A848F7T4"/>
<evidence type="ECO:0000313" key="9">
    <source>
        <dbReference type="EMBL" id="NML15238.1"/>
    </source>
</evidence>
<evidence type="ECO:0000256" key="1">
    <source>
        <dbReference type="ARBA" id="ARBA00023239"/>
    </source>
</evidence>
<dbReference type="PANTHER" id="PTHR43413:SF1">
    <property type="entry name" value="SIROHEME DECARBOXYLASE NIRL SUBUNIT"/>
    <property type="match status" value="1"/>
</dbReference>
<dbReference type="GO" id="GO:0016829">
    <property type="term" value="F:lyase activity"/>
    <property type="evidence" value="ECO:0007669"/>
    <property type="project" value="UniProtKB-KW"/>
</dbReference>
<feature type="domain" description="Siroheme decarboxylase NirL-like HTH" evidence="8">
    <location>
        <begin position="204"/>
        <end position="250"/>
    </location>
</feature>
<evidence type="ECO:0000256" key="4">
    <source>
        <dbReference type="ARBA" id="ARBA00023471"/>
    </source>
</evidence>
<dbReference type="EC" id="4.1.1.111" evidence="4"/>
<dbReference type="Proteomes" id="UP000574067">
    <property type="component" value="Unassembled WGS sequence"/>
</dbReference>
<dbReference type="InterPro" id="IPR040523">
    <property type="entry name" value="AsnC_trans_reg2"/>
</dbReference>
<evidence type="ECO:0000259" key="7">
    <source>
        <dbReference type="Pfam" id="PF17805"/>
    </source>
</evidence>
<dbReference type="InterPro" id="IPR050684">
    <property type="entry name" value="HTH-Siroheme_Decarb"/>
</dbReference>
<keyword evidence="1" id="KW-0456">Lyase</keyword>
<name>A0A848F7T4_9BURK</name>
<feature type="region of interest" description="Disordered" evidence="6">
    <location>
        <begin position="1"/>
        <end position="26"/>
    </location>
</feature>
<organism evidence="9 10">
    <name type="scientific">Azohydromonas caseinilytica</name>
    <dbReference type="NCBI Taxonomy" id="2728836"/>
    <lineage>
        <taxon>Bacteria</taxon>
        <taxon>Pseudomonadati</taxon>
        <taxon>Pseudomonadota</taxon>
        <taxon>Betaproteobacteria</taxon>
        <taxon>Burkholderiales</taxon>
        <taxon>Sphaerotilaceae</taxon>
        <taxon>Azohydromonas</taxon>
    </lineage>
</organism>
<protein>
    <recommendedName>
        <fullName evidence="4">siroheme decarboxylase</fullName>
        <ecNumber evidence="4">4.1.1.111</ecNumber>
    </recommendedName>
</protein>
<comment type="similarity">
    <text evidence="3">Belongs to the Ahb/Nir family.</text>
</comment>
<evidence type="ECO:0000256" key="3">
    <source>
        <dbReference type="ARBA" id="ARBA00023457"/>
    </source>
</evidence>
<feature type="domain" description="Siroheme decarboxylase AsnC-like ligand binding" evidence="7">
    <location>
        <begin position="94"/>
        <end position="166"/>
    </location>
</feature>
<evidence type="ECO:0000256" key="2">
    <source>
        <dbReference type="ARBA" id="ARBA00023444"/>
    </source>
</evidence>
<feature type="domain" description="Siroheme decarboxylase NirL-like HTH" evidence="8">
    <location>
        <begin position="35"/>
        <end position="76"/>
    </location>
</feature>
<evidence type="ECO:0000256" key="6">
    <source>
        <dbReference type="SAM" id="MobiDB-lite"/>
    </source>
</evidence>
<dbReference type="Pfam" id="PF17805">
    <property type="entry name" value="AsnC_trans_reg2"/>
    <property type="match status" value="2"/>
</dbReference>
<sequence>MPDQASLPAATRCAGNDGRAPDAPQPPLSLADALLIEELHGGFPLSERPFAEVGQRLGMGEAQVIQRLHRLLARGLLTRFGPLFQIERAGGLFVLAAMEVPEERFDAVAALLQAMPEVAHNYRREHRLNMWFVVAGETPALAQAALSRIGQATGLQVLAFPKEREYHVELRLPLRAAAGGEDAPCPKQPLPVPQGDSQPLTDFERALVAATQSGLPLVERPYEAVGAVVGADALDVRRTLADMLARGLIRRIGAVPHHVRLGFTANGMSVWDVDDAQVDALGEAVGRLPGVSHCYRRPRHAPGWPYNLFAMLHGRSREAVLAQARGIAELLGPACRGHDILFSSAVLKKTGLRLHPTTGD</sequence>
<dbReference type="PANTHER" id="PTHR43413">
    <property type="entry name" value="TRANSCRIPTIONAL REGULATOR, ASNC FAMILY"/>
    <property type="match status" value="1"/>
</dbReference>